<evidence type="ECO:0000313" key="1">
    <source>
        <dbReference type="EMBL" id="EKN41346.1"/>
    </source>
</evidence>
<dbReference type="EMBL" id="AMXI01000814">
    <property type="protein sequence ID" value="EKN41346.1"/>
    <property type="molecule type" value="Genomic_DNA"/>
</dbReference>
<evidence type="ECO:0000313" key="2">
    <source>
        <dbReference type="Proteomes" id="UP000011944"/>
    </source>
</evidence>
<sequence length="35" mass="4230">SYLDELLINLTKDKINLIQYEFIKIFSTIIRKETI</sequence>
<proteinExistence type="predicted"/>
<accession>M1ZQG4</accession>
<gene>
    <name evidence="1" type="ORF">CFSAN001627_13893</name>
</gene>
<feature type="non-terminal residue" evidence="1">
    <location>
        <position position="1"/>
    </location>
</feature>
<dbReference type="AlphaFoldDB" id="M1ZQG4"/>
<reference evidence="1 2" key="1">
    <citation type="submission" date="2012-10" db="EMBL/GenBank/DDBJ databases">
        <authorList>
            <person name="Strain E.A."/>
            <person name="Brown E."/>
            <person name="Allard M.W."/>
            <person name="Gonzalez-Escalona N."/>
            <person name="Timme R."/>
        </authorList>
    </citation>
    <scope>NUCLEOTIDE SEQUENCE [LARGE SCALE GENOMIC DNA]</scope>
    <source>
        <strain evidence="1 2">CFSAN001627</strain>
    </source>
</reference>
<name>M1ZQG4_CLOBO</name>
<dbReference type="Proteomes" id="UP000011944">
    <property type="component" value="Unassembled WGS sequence"/>
</dbReference>
<protein>
    <submittedName>
        <fullName evidence="1">Uncharacterized protein</fullName>
    </submittedName>
</protein>
<reference evidence="1 2" key="2">
    <citation type="submission" date="2013-03" db="EMBL/GenBank/DDBJ databases">
        <title>Diversity in Clostridium botulinum.</title>
        <authorList>
            <person name="Timme R.E."/>
            <person name="Allard M."/>
            <person name="Luo Y."/>
            <person name="Strain E."/>
            <person name="Gonzalez-Escalona N."/>
            <person name="Brown E."/>
        </authorList>
    </citation>
    <scope>NUCLEOTIDE SEQUENCE [LARGE SCALE GENOMIC DNA]</scope>
    <source>
        <strain evidence="1 2">CFSAN001627</strain>
    </source>
</reference>
<organism evidence="1 2">
    <name type="scientific">Clostridium botulinum CFSAN001627</name>
    <dbReference type="NCBI Taxonomy" id="1232189"/>
    <lineage>
        <taxon>Bacteria</taxon>
        <taxon>Bacillati</taxon>
        <taxon>Bacillota</taxon>
        <taxon>Clostridia</taxon>
        <taxon>Eubacteriales</taxon>
        <taxon>Clostridiaceae</taxon>
        <taxon>Clostridium</taxon>
    </lineage>
</organism>
<comment type="caution">
    <text evidence="1">The sequence shown here is derived from an EMBL/GenBank/DDBJ whole genome shotgun (WGS) entry which is preliminary data.</text>
</comment>